<dbReference type="OrthoDB" id="10366757at2759"/>
<evidence type="ECO:0000256" key="1">
    <source>
        <dbReference type="SAM" id="MobiDB-lite"/>
    </source>
</evidence>
<name>B0XNP2_ASPFC</name>
<keyword evidence="3" id="KW-1185">Reference proteome</keyword>
<dbReference type="EMBL" id="DS499594">
    <property type="protein sequence ID" value="EDP55802.1"/>
    <property type="molecule type" value="Genomic_DNA"/>
</dbReference>
<protein>
    <submittedName>
        <fullName evidence="2">Uncharacterized protein</fullName>
    </submittedName>
</protein>
<dbReference type="HOGENOM" id="CLU_2183353_0_0_1"/>
<reference evidence="2 3" key="1">
    <citation type="journal article" date="2008" name="PLoS Genet.">
        <title>Genomic islands in the pathogenic filamentous fungus Aspergillus fumigatus.</title>
        <authorList>
            <person name="Fedorova N.D."/>
            <person name="Khaldi N."/>
            <person name="Joardar V.S."/>
            <person name="Maiti R."/>
            <person name="Amedeo P."/>
            <person name="Anderson M.J."/>
            <person name="Crabtree J."/>
            <person name="Silva J.C."/>
            <person name="Badger J.H."/>
            <person name="Albarraq A."/>
            <person name="Angiuoli S."/>
            <person name="Bussey H."/>
            <person name="Bowyer P."/>
            <person name="Cotty P.J."/>
            <person name="Dyer P.S."/>
            <person name="Egan A."/>
            <person name="Galens K."/>
            <person name="Fraser-Liggett C.M."/>
            <person name="Haas B.J."/>
            <person name="Inman J.M."/>
            <person name="Kent R."/>
            <person name="Lemieux S."/>
            <person name="Malavazi I."/>
            <person name="Orvis J."/>
            <person name="Roemer T."/>
            <person name="Ronning C.M."/>
            <person name="Sundaram J.P."/>
            <person name="Sutton G."/>
            <person name="Turner G."/>
            <person name="Venter J.C."/>
            <person name="White O.R."/>
            <person name="Whitty B.R."/>
            <person name="Youngman P."/>
            <person name="Wolfe K.H."/>
            <person name="Goldman G.H."/>
            <person name="Wortman J.R."/>
            <person name="Jiang B."/>
            <person name="Denning D.W."/>
            <person name="Nierman W.C."/>
        </authorList>
    </citation>
    <scope>NUCLEOTIDE SEQUENCE [LARGE SCALE GENOMIC DNA]</scope>
    <source>
        <strain evidence="3">CBS 144.89 / FGSC A1163 / CEA10</strain>
    </source>
</reference>
<proteinExistence type="predicted"/>
<gene>
    <name evidence="2" type="ORF">AFUB_004980</name>
</gene>
<feature type="compositionally biased region" description="Basic and acidic residues" evidence="1">
    <location>
        <begin position="1"/>
        <end position="14"/>
    </location>
</feature>
<feature type="region of interest" description="Disordered" evidence="1">
    <location>
        <begin position="1"/>
        <end position="32"/>
    </location>
</feature>
<evidence type="ECO:0000313" key="2">
    <source>
        <dbReference type="EMBL" id="EDP55802.1"/>
    </source>
</evidence>
<accession>B0XNP2</accession>
<dbReference type="AlphaFoldDB" id="B0XNP2"/>
<organism evidence="2 3">
    <name type="scientific">Aspergillus fumigatus (strain CBS 144.89 / FGSC A1163 / CEA10)</name>
    <name type="common">Neosartorya fumigata</name>
    <dbReference type="NCBI Taxonomy" id="451804"/>
    <lineage>
        <taxon>Eukaryota</taxon>
        <taxon>Fungi</taxon>
        <taxon>Dikarya</taxon>
        <taxon>Ascomycota</taxon>
        <taxon>Pezizomycotina</taxon>
        <taxon>Eurotiomycetes</taxon>
        <taxon>Eurotiomycetidae</taxon>
        <taxon>Eurotiales</taxon>
        <taxon>Aspergillaceae</taxon>
        <taxon>Aspergillus</taxon>
        <taxon>Aspergillus subgen. Fumigati</taxon>
    </lineage>
</organism>
<sequence>MRKKREDERRKDKPTYYFKGPESQTVKEGNRGGTAKANLRHAFSGANEAKHQTVLCIGISHRRKLALDSGHYAPSQWVAPSPLSGDVLVPPTRIPEATGKKKVTKVNGF</sequence>
<dbReference type="VEuPathDB" id="FungiDB:AFUB_004980"/>
<dbReference type="Proteomes" id="UP000001699">
    <property type="component" value="Unassembled WGS sequence"/>
</dbReference>
<evidence type="ECO:0000313" key="3">
    <source>
        <dbReference type="Proteomes" id="UP000001699"/>
    </source>
</evidence>